<dbReference type="Pfam" id="PF10973">
    <property type="entry name" value="DUF2799"/>
    <property type="match status" value="1"/>
</dbReference>
<evidence type="ECO:0000313" key="3">
    <source>
        <dbReference type="Proteomes" id="UP001199044"/>
    </source>
</evidence>
<accession>A0ABS7YHL9</accession>
<comment type="caution">
    <text evidence="2">The sequence shown here is derived from an EMBL/GenBank/DDBJ whole genome shotgun (WGS) entry which is preliminary data.</text>
</comment>
<evidence type="ECO:0000313" key="2">
    <source>
        <dbReference type="EMBL" id="MCA2015179.1"/>
    </source>
</evidence>
<evidence type="ECO:0000256" key="1">
    <source>
        <dbReference type="SAM" id="SignalP"/>
    </source>
</evidence>
<dbReference type="PROSITE" id="PS51257">
    <property type="entry name" value="PROKAR_LIPOPROTEIN"/>
    <property type="match status" value="1"/>
</dbReference>
<keyword evidence="3" id="KW-1185">Reference proteome</keyword>
<reference evidence="3" key="1">
    <citation type="submission" date="2023-07" db="EMBL/GenBank/DDBJ databases">
        <title>Molecular identification of indigenous halophilic bacteria isolated from red sea cost, biodegradation of synthetic dyes and assessment of degraded metabolite toxicity.</title>
        <authorList>
            <person name="Chaieb K."/>
            <person name="Altayb H.N."/>
        </authorList>
    </citation>
    <scope>NUCLEOTIDE SEQUENCE [LARGE SCALE GENOMIC DNA]</scope>
    <source>
        <strain evidence="3">K20</strain>
    </source>
</reference>
<protein>
    <submittedName>
        <fullName evidence="2">DUF2799 domain-containing protein</fullName>
    </submittedName>
</protein>
<dbReference type="EMBL" id="JAIWIU010000017">
    <property type="protein sequence ID" value="MCA2015179.1"/>
    <property type="molecule type" value="Genomic_DNA"/>
</dbReference>
<gene>
    <name evidence="2" type="ORF">LDJ79_03590</name>
</gene>
<dbReference type="InterPro" id="IPR021242">
    <property type="entry name" value="DUF2799"/>
</dbReference>
<feature type="chain" id="PRO_5047527981" evidence="1">
    <location>
        <begin position="22"/>
        <end position="112"/>
    </location>
</feature>
<proteinExistence type="predicted"/>
<sequence>MKNVFCLLVLFLAGCATNDSSVSNQSDAYSMGYQDGIRGREERSYQQLTSLGVSGQSDYDLGYSQGVAVYCNPNAAYQIGLSGQMYEGVCDHMKNGQKFRMEWQRGWRDYNQ</sequence>
<dbReference type="RefSeq" id="WP_225249635.1">
    <property type="nucleotide sequence ID" value="NZ_JAIWIU010000017.1"/>
</dbReference>
<keyword evidence="1" id="KW-0732">Signal</keyword>
<name>A0ABS7YHL9_9VIBR</name>
<feature type="signal peptide" evidence="1">
    <location>
        <begin position="1"/>
        <end position="21"/>
    </location>
</feature>
<organism evidence="2 3">
    <name type="scientific">Vibrio tritonius</name>
    <dbReference type="NCBI Taxonomy" id="1435069"/>
    <lineage>
        <taxon>Bacteria</taxon>
        <taxon>Pseudomonadati</taxon>
        <taxon>Pseudomonadota</taxon>
        <taxon>Gammaproteobacteria</taxon>
        <taxon>Vibrionales</taxon>
        <taxon>Vibrionaceae</taxon>
        <taxon>Vibrio</taxon>
    </lineage>
</organism>
<dbReference type="Proteomes" id="UP001199044">
    <property type="component" value="Unassembled WGS sequence"/>
</dbReference>